<evidence type="ECO:0000259" key="1">
    <source>
        <dbReference type="SMART" id="SM00065"/>
    </source>
</evidence>
<gene>
    <name evidence="2" type="ORF">GCM10023340_18050</name>
</gene>
<dbReference type="InterPro" id="IPR003018">
    <property type="entry name" value="GAF"/>
</dbReference>
<keyword evidence="3" id="KW-1185">Reference proteome</keyword>
<sequence>MSSRPDDGDAVRSPRGAPRWVELPDERRTGFADHVERALTPELLVCAAAVRAGLAAGCLASLVIDPEQRFVLAATDAAVAAVAEAQFGVWQGPCPEAVLTGETVMAPDLASTAARWPRLAPRLAGLPSIALASVPLPGARGPIGVLTAYRHTTRPFTEADLADLAAVAQTVAVLAGTRFTVADATVRLPPSVPAAGGDGSPG</sequence>
<feature type="domain" description="GAF" evidence="1">
    <location>
        <begin position="40"/>
        <end position="185"/>
    </location>
</feature>
<dbReference type="InterPro" id="IPR029016">
    <property type="entry name" value="GAF-like_dom_sf"/>
</dbReference>
<accession>A0ABP9PJH8</accession>
<dbReference type="SUPFAM" id="SSF55781">
    <property type="entry name" value="GAF domain-like"/>
    <property type="match status" value="1"/>
</dbReference>
<dbReference type="Proteomes" id="UP001500221">
    <property type="component" value="Unassembled WGS sequence"/>
</dbReference>
<dbReference type="EMBL" id="BAABKG010000002">
    <property type="protein sequence ID" value="GAA5146726.1"/>
    <property type="molecule type" value="Genomic_DNA"/>
</dbReference>
<dbReference type="RefSeq" id="WP_345457222.1">
    <property type="nucleotide sequence ID" value="NZ_BAABKG010000002.1"/>
</dbReference>
<name>A0ABP9PJH8_9ACTN</name>
<evidence type="ECO:0000313" key="3">
    <source>
        <dbReference type="Proteomes" id="UP001500221"/>
    </source>
</evidence>
<dbReference type="SMART" id="SM00065">
    <property type="entry name" value="GAF"/>
    <property type="match status" value="1"/>
</dbReference>
<comment type="caution">
    <text evidence="2">The sequence shown here is derived from an EMBL/GenBank/DDBJ whole genome shotgun (WGS) entry which is preliminary data.</text>
</comment>
<organism evidence="2 3">
    <name type="scientific">Nocardioides marinquilinus</name>
    <dbReference type="NCBI Taxonomy" id="1210400"/>
    <lineage>
        <taxon>Bacteria</taxon>
        <taxon>Bacillati</taxon>
        <taxon>Actinomycetota</taxon>
        <taxon>Actinomycetes</taxon>
        <taxon>Propionibacteriales</taxon>
        <taxon>Nocardioidaceae</taxon>
        <taxon>Nocardioides</taxon>
    </lineage>
</organism>
<dbReference type="Pfam" id="PF13185">
    <property type="entry name" value="GAF_2"/>
    <property type="match status" value="1"/>
</dbReference>
<dbReference type="Gene3D" id="3.30.450.40">
    <property type="match status" value="1"/>
</dbReference>
<protein>
    <recommendedName>
        <fullName evidence="1">GAF domain-containing protein</fullName>
    </recommendedName>
</protein>
<reference evidence="3" key="1">
    <citation type="journal article" date="2019" name="Int. J. Syst. Evol. Microbiol.">
        <title>The Global Catalogue of Microorganisms (GCM) 10K type strain sequencing project: providing services to taxonomists for standard genome sequencing and annotation.</title>
        <authorList>
            <consortium name="The Broad Institute Genomics Platform"/>
            <consortium name="The Broad Institute Genome Sequencing Center for Infectious Disease"/>
            <person name="Wu L."/>
            <person name="Ma J."/>
        </authorList>
    </citation>
    <scope>NUCLEOTIDE SEQUENCE [LARGE SCALE GENOMIC DNA]</scope>
    <source>
        <strain evidence="3">JCM 18459</strain>
    </source>
</reference>
<proteinExistence type="predicted"/>
<evidence type="ECO:0000313" key="2">
    <source>
        <dbReference type="EMBL" id="GAA5146726.1"/>
    </source>
</evidence>